<sequence length="422" mass="48509">MFKKTTLKNGLRIVTIPRKNTEAVTVLVLVGTGSKYEKKEINGISHFLEHMYFKGTRKRPSTTAIAETLDKVGGIYNAFTGEEYTGYFAKVAAHHFELALDWVSDIFLNSILPKEEIEKEKGVIIEEINMIYDHPMSYVQTLWTKLLYGDQPAGWDIAGKKETVSKMTREKLIDYMNRQYVAKNTIVSIAGNFNEKLAIQKVKKYFSKIKTKKPIEKPKVIEKQENPEVLLNSRQTDQTHLCLGTRSFNLFHPQRYALDLLTVILGGMMSSRLFIEVRAKLGIAYYINTNSEMNPDTGFLFTQTGLDNKNVEKGILTILKEYKKISEKKVPTLELKKAKDYLKGKTTLLLESSDAMASFYAAQELLEKKILTPEEIFEKIDRVSRQDVLRVAKEIFRPEKLNLALIGPFKNKMRFEKLLFEF</sequence>
<evidence type="ECO:0008006" key="7">
    <source>
        <dbReference type="Google" id="ProtNLM"/>
    </source>
</evidence>
<comment type="caution">
    <text evidence="5">The sequence shown here is derived from an EMBL/GenBank/DDBJ whole genome shotgun (WGS) entry which is preliminary data.</text>
</comment>
<dbReference type="Gene3D" id="3.30.830.10">
    <property type="entry name" value="Metalloenzyme, LuxS/M16 peptidase-like"/>
    <property type="match status" value="2"/>
</dbReference>
<dbReference type="InterPro" id="IPR011249">
    <property type="entry name" value="Metalloenz_LuxS/M16"/>
</dbReference>
<feature type="domain" description="Peptidase M16 C-terminal" evidence="4">
    <location>
        <begin position="166"/>
        <end position="341"/>
    </location>
</feature>
<dbReference type="InterPro" id="IPR007863">
    <property type="entry name" value="Peptidase_M16_C"/>
</dbReference>
<dbReference type="Pfam" id="PF00675">
    <property type="entry name" value="Peptidase_M16"/>
    <property type="match status" value="1"/>
</dbReference>
<dbReference type="PANTHER" id="PTHR11851">
    <property type="entry name" value="METALLOPROTEASE"/>
    <property type="match status" value="1"/>
</dbReference>
<dbReference type="EMBL" id="PFTB01000035">
    <property type="protein sequence ID" value="PJB99488.1"/>
    <property type="molecule type" value="Genomic_DNA"/>
</dbReference>
<protein>
    <recommendedName>
        <fullName evidence="7">Peptidase M16</fullName>
    </recommendedName>
</protein>
<dbReference type="Pfam" id="PF05193">
    <property type="entry name" value="Peptidase_M16_C"/>
    <property type="match status" value="1"/>
</dbReference>
<accession>A0A2M8DN00</accession>
<organism evidence="5 6">
    <name type="scientific">Candidatus Nealsonbacteria bacterium CG_4_9_14_0_8_um_filter_35_12</name>
    <dbReference type="NCBI Taxonomy" id="1974692"/>
    <lineage>
        <taxon>Bacteria</taxon>
        <taxon>Candidatus Nealsoniibacteriota</taxon>
    </lineage>
</organism>
<dbReference type="PANTHER" id="PTHR11851:SF49">
    <property type="entry name" value="MITOCHONDRIAL-PROCESSING PEPTIDASE SUBUNIT ALPHA"/>
    <property type="match status" value="1"/>
</dbReference>
<comment type="similarity">
    <text evidence="1 2">Belongs to the peptidase M16 family.</text>
</comment>
<feature type="domain" description="Peptidase M16 N-terminal" evidence="3">
    <location>
        <begin position="13"/>
        <end position="154"/>
    </location>
</feature>
<evidence type="ECO:0000256" key="1">
    <source>
        <dbReference type="ARBA" id="ARBA00007261"/>
    </source>
</evidence>
<dbReference type="PROSITE" id="PS00143">
    <property type="entry name" value="INSULINASE"/>
    <property type="match status" value="1"/>
</dbReference>
<dbReference type="GO" id="GO:0006508">
    <property type="term" value="P:proteolysis"/>
    <property type="evidence" value="ECO:0007669"/>
    <property type="project" value="InterPro"/>
</dbReference>
<evidence type="ECO:0000256" key="2">
    <source>
        <dbReference type="RuleBase" id="RU004447"/>
    </source>
</evidence>
<dbReference type="Proteomes" id="UP000228875">
    <property type="component" value="Unassembled WGS sequence"/>
</dbReference>
<evidence type="ECO:0000313" key="6">
    <source>
        <dbReference type="Proteomes" id="UP000228875"/>
    </source>
</evidence>
<dbReference type="InterPro" id="IPR001431">
    <property type="entry name" value="Pept_M16_Zn_BS"/>
</dbReference>
<dbReference type="GO" id="GO:0004222">
    <property type="term" value="F:metalloendopeptidase activity"/>
    <property type="evidence" value="ECO:0007669"/>
    <property type="project" value="InterPro"/>
</dbReference>
<dbReference type="GO" id="GO:0046872">
    <property type="term" value="F:metal ion binding"/>
    <property type="evidence" value="ECO:0007669"/>
    <property type="project" value="InterPro"/>
</dbReference>
<reference evidence="6" key="1">
    <citation type="submission" date="2017-09" db="EMBL/GenBank/DDBJ databases">
        <title>Depth-based differentiation of microbial function through sediment-hosted aquifers and enrichment of novel symbionts in the deep terrestrial subsurface.</title>
        <authorList>
            <person name="Probst A.J."/>
            <person name="Ladd B."/>
            <person name="Jarett J.K."/>
            <person name="Geller-Mcgrath D.E."/>
            <person name="Sieber C.M.K."/>
            <person name="Emerson J.B."/>
            <person name="Anantharaman K."/>
            <person name="Thomas B.C."/>
            <person name="Malmstrom R."/>
            <person name="Stieglmeier M."/>
            <person name="Klingl A."/>
            <person name="Woyke T."/>
            <person name="Ryan C.M."/>
            <person name="Banfield J.F."/>
        </authorList>
    </citation>
    <scope>NUCLEOTIDE SEQUENCE [LARGE SCALE GENOMIC DNA]</scope>
</reference>
<dbReference type="SUPFAM" id="SSF63411">
    <property type="entry name" value="LuxS/MPP-like metallohydrolase"/>
    <property type="match status" value="2"/>
</dbReference>
<evidence type="ECO:0000259" key="4">
    <source>
        <dbReference type="Pfam" id="PF05193"/>
    </source>
</evidence>
<dbReference type="AlphaFoldDB" id="A0A2M8DN00"/>
<evidence type="ECO:0000259" key="3">
    <source>
        <dbReference type="Pfam" id="PF00675"/>
    </source>
</evidence>
<evidence type="ECO:0000313" key="5">
    <source>
        <dbReference type="EMBL" id="PJB99488.1"/>
    </source>
</evidence>
<proteinExistence type="inferred from homology"/>
<dbReference type="InterPro" id="IPR011765">
    <property type="entry name" value="Pept_M16_N"/>
</dbReference>
<name>A0A2M8DN00_9BACT</name>
<dbReference type="InterPro" id="IPR050361">
    <property type="entry name" value="MPP/UQCRC_Complex"/>
</dbReference>
<gene>
    <name evidence="5" type="ORF">CO077_01475</name>
</gene>